<feature type="domain" description="Peptidase S54 rhomboid" evidence="8">
    <location>
        <begin position="74"/>
        <end position="214"/>
    </location>
</feature>
<dbReference type="InterPro" id="IPR022764">
    <property type="entry name" value="Peptidase_S54_rhomboid_dom"/>
</dbReference>
<evidence type="ECO:0000313" key="10">
    <source>
        <dbReference type="Proteomes" id="UP000244904"/>
    </source>
</evidence>
<keyword evidence="5 7" id="KW-1133">Transmembrane helix</keyword>
<dbReference type="GO" id="GO:0004252">
    <property type="term" value="F:serine-type endopeptidase activity"/>
    <property type="evidence" value="ECO:0007669"/>
    <property type="project" value="InterPro"/>
</dbReference>
<evidence type="ECO:0000256" key="7">
    <source>
        <dbReference type="SAM" id="Phobius"/>
    </source>
</evidence>
<dbReference type="Proteomes" id="UP000244904">
    <property type="component" value="Unassembled WGS sequence"/>
</dbReference>
<evidence type="ECO:0000256" key="3">
    <source>
        <dbReference type="ARBA" id="ARBA00022519"/>
    </source>
</evidence>
<organism evidence="9 10">
    <name type="scientific">Pseudoprimorskyibacter insulae</name>
    <dbReference type="NCBI Taxonomy" id="1695997"/>
    <lineage>
        <taxon>Bacteria</taxon>
        <taxon>Pseudomonadati</taxon>
        <taxon>Pseudomonadota</taxon>
        <taxon>Alphaproteobacteria</taxon>
        <taxon>Rhodobacterales</taxon>
        <taxon>Paracoccaceae</taxon>
        <taxon>Pseudoprimorskyibacter</taxon>
    </lineage>
</organism>
<evidence type="ECO:0000313" key="9">
    <source>
        <dbReference type="EMBL" id="SPF77623.1"/>
    </source>
</evidence>
<name>A0A2R8ANM5_9RHOB</name>
<dbReference type="OrthoDB" id="7836448at2"/>
<proteinExistence type="predicted"/>
<dbReference type="PANTHER" id="PTHR43066:SF26">
    <property type="entry name" value="RHOMBOID PROTEASE GLPG"/>
    <property type="match status" value="1"/>
</dbReference>
<gene>
    <name evidence="9" type="ORF">PRI8871_00207</name>
</gene>
<feature type="transmembrane region" description="Helical" evidence="7">
    <location>
        <begin position="200"/>
        <end position="222"/>
    </location>
</feature>
<feature type="transmembrane region" description="Helical" evidence="7">
    <location>
        <begin position="79"/>
        <end position="101"/>
    </location>
</feature>
<dbReference type="Pfam" id="PF01694">
    <property type="entry name" value="Rhomboid"/>
    <property type="match status" value="1"/>
</dbReference>
<dbReference type="SUPFAM" id="SSF144091">
    <property type="entry name" value="Rhomboid-like"/>
    <property type="match status" value="1"/>
</dbReference>
<sequence>MSSPETEAPILPMPPVVVALFLVLIGIEAAFGLATRGLIGGPTAVGWRLEAVQAYSFAPNVIDWMVENHRYPADQLIRFVSYTFIHGSFTHAMFAGVILLAMGKFVSVAMGPVSTLIVYFASAFVGATGYWLILDNPAPLIGAYPAVYGLIGTFTYMLWVRLKQTGGQQARAFTLIGFLVGLQLLFGLLFGGANDWLADILGFATGFALSVPLVNGGWAGLLRKIRRD</sequence>
<keyword evidence="2" id="KW-1003">Cell membrane</keyword>
<evidence type="ECO:0000256" key="1">
    <source>
        <dbReference type="ARBA" id="ARBA00004141"/>
    </source>
</evidence>
<dbReference type="AlphaFoldDB" id="A0A2R8ANM5"/>
<feature type="transmembrane region" description="Helical" evidence="7">
    <location>
        <begin position="16"/>
        <end position="39"/>
    </location>
</feature>
<feature type="transmembrane region" description="Helical" evidence="7">
    <location>
        <begin position="172"/>
        <end position="194"/>
    </location>
</feature>
<keyword evidence="6 7" id="KW-0472">Membrane</keyword>
<feature type="transmembrane region" description="Helical" evidence="7">
    <location>
        <begin position="113"/>
        <end position="134"/>
    </location>
</feature>
<evidence type="ECO:0000256" key="2">
    <source>
        <dbReference type="ARBA" id="ARBA00022475"/>
    </source>
</evidence>
<evidence type="ECO:0000256" key="5">
    <source>
        <dbReference type="ARBA" id="ARBA00022989"/>
    </source>
</evidence>
<dbReference type="EMBL" id="OMOJ01000001">
    <property type="protein sequence ID" value="SPF77623.1"/>
    <property type="molecule type" value="Genomic_DNA"/>
</dbReference>
<keyword evidence="3" id="KW-0997">Cell inner membrane</keyword>
<feature type="transmembrane region" description="Helical" evidence="7">
    <location>
        <begin position="140"/>
        <end position="160"/>
    </location>
</feature>
<dbReference type="InterPro" id="IPR035952">
    <property type="entry name" value="Rhomboid-like_sf"/>
</dbReference>
<protein>
    <recommendedName>
        <fullName evidence="8">Peptidase S54 rhomboid domain-containing protein</fullName>
    </recommendedName>
</protein>
<evidence type="ECO:0000256" key="4">
    <source>
        <dbReference type="ARBA" id="ARBA00022692"/>
    </source>
</evidence>
<keyword evidence="4 7" id="KW-0812">Transmembrane</keyword>
<dbReference type="GO" id="GO:0016020">
    <property type="term" value="C:membrane"/>
    <property type="evidence" value="ECO:0007669"/>
    <property type="project" value="UniProtKB-SubCell"/>
</dbReference>
<comment type="subcellular location">
    <subcellularLocation>
        <location evidence="1">Membrane</location>
        <topology evidence="1">Multi-pass membrane protein</topology>
    </subcellularLocation>
</comment>
<evidence type="ECO:0000259" key="8">
    <source>
        <dbReference type="Pfam" id="PF01694"/>
    </source>
</evidence>
<reference evidence="10" key="1">
    <citation type="submission" date="2018-03" db="EMBL/GenBank/DDBJ databases">
        <authorList>
            <person name="Rodrigo-Torres L."/>
            <person name="Arahal R. D."/>
            <person name="Lucena T."/>
        </authorList>
    </citation>
    <scope>NUCLEOTIDE SEQUENCE [LARGE SCALE GENOMIC DNA]</scope>
    <source>
        <strain evidence="10">CECT 8871</strain>
    </source>
</reference>
<accession>A0A2R8ANM5</accession>
<dbReference type="PANTHER" id="PTHR43066">
    <property type="entry name" value="RHOMBOID-RELATED PROTEIN"/>
    <property type="match status" value="1"/>
</dbReference>
<keyword evidence="10" id="KW-1185">Reference proteome</keyword>
<dbReference type="Gene3D" id="1.20.1540.10">
    <property type="entry name" value="Rhomboid-like"/>
    <property type="match status" value="1"/>
</dbReference>
<evidence type="ECO:0000256" key="6">
    <source>
        <dbReference type="ARBA" id="ARBA00023136"/>
    </source>
</evidence>
<dbReference type="RefSeq" id="WP_108884328.1">
    <property type="nucleotide sequence ID" value="NZ_OMOJ01000001.1"/>
</dbReference>